<dbReference type="InterPro" id="IPR050297">
    <property type="entry name" value="LipidA_mod_glycosyltrf_83"/>
</dbReference>
<name>A0A7W3RC10_9ACTN</name>
<organism evidence="10 11">
    <name type="scientific">Thermomonospora cellulosilytica</name>
    <dbReference type="NCBI Taxonomy" id="1411118"/>
    <lineage>
        <taxon>Bacteria</taxon>
        <taxon>Bacillati</taxon>
        <taxon>Actinomycetota</taxon>
        <taxon>Actinomycetes</taxon>
        <taxon>Streptosporangiales</taxon>
        <taxon>Thermomonosporaceae</taxon>
        <taxon>Thermomonospora</taxon>
    </lineage>
</organism>
<dbReference type="AlphaFoldDB" id="A0A7W3RC10"/>
<dbReference type="RefSeq" id="WP_182708347.1">
    <property type="nucleotide sequence ID" value="NZ_JACJII010000001.1"/>
</dbReference>
<keyword evidence="5 9" id="KW-0812">Transmembrane</keyword>
<keyword evidence="4" id="KW-0808">Transferase</keyword>
<comment type="caution">
    <text evidence="10">The sequence shown here is derived from an EMBL/GenBank/DDBJ whole genome shotgun (WGS) entry which is preliminary data.</text>
</comment>
<evidence type="ECO:0000256" key="6">
    <source>
        <dbReference type="ARBA" id="ARBA00022989"/>
    </source>
</evidence>
<dbReference type="EMBL" id="JACJII010000001">
    <property type="protein sequence ID" value="MBA9007948.1"/>
    <property type="molecule type" value="Genomic_DNA"/>
</dbReference>
<evidence type="ECO:0000256" key="5">
    <source>
        <dbReference type="ARBA" id="ARBA00022692"/>
    </source>
</evidence>
<evidence type="ECO:0000256" key="9">
    <source>
        <dbReference type="SAM" id="Phobius"/>
    </source>
</evidence>
<gene>
    <name evidence="10" type="ORF">HNR21_006830</name>
</gene>
<evidence type="ECO:0000256" key="2">
    <source>
        <dbReference type="ARBA" id="ARBA00022475"/>
    </source>
</evidence>
<feature type="compositionally biased region" description="Basic and acidic residues" evidence="8">
    <location>
        <begin position="485"/>
        <end position="507"/>
    </location>
</feature>
<reference evidence="10 11" key="1">
    <citation type="submission" date="2020-08" db="EMBL/GenBank/DDBJ databases">
        <title>Sequencing the genomes of 1000 actinobacteria strains.</title>
        <authorList>
            <person name="Klenk H.-P."/>
        </authorList>
    </citation>
    <scope>NUCLEOTIDE SEQUENCE [LARGE SCALE GENOMIC DNA]</scope>
    <source>
        <strain evidence="10 11">DSM 45823</strain>
    </source>
</reference>
<keyword evidence="11" id="KW-1185">Reference proteome</keyword>
<accession>A0A7W3RC10</accession>
<feature type="compositionally biased region" description="Low complexity" evidence="8">
    <location>
        <begin position="466"/>
        <end position="476"/>
    </location>
</feature>
<keyword evidence="6 9" id="KW-1133">Transmembrane helix</keyword>
<keyword evidence="2" id="KW-1003">Cell membrane</keyword>
<keyword evidence="7 9" id="KW-0472">Membrane</keyword>
<feature type="transmembrane region" description="Helical" evidence="9">
    <location>
        <begin position="135"/>
        <end position="155"/>
    </location>
</feature>
<keyword evidence="3" id="KW-0328">Glycosyltransferase</keyword>
<feature type="transmembrane region" description="Helical" evidence="9">
    <location>
        <begin position="199"/>
        <end position="219"/>
    </location>
</feature>
<evidence type="ECO:0000256" key="7">
    <source>
        <dbReference type="ARBA" id="ARBA00023136"/>
    </source>
</evidence>
<feature type="region of interest" description="Disordered" evidence="8">
    <location>
        <begin position="460"/>
        <end position="507"/>
    </location>
</feature>
<proteinExistence type="predicted"/>
<feature type="transmembrane region" description="Helical" evidence="9">
    <location>
        <begin position="167"/>
        <end position="193"/>
    </location>
</feature>
<dbReference type="GO" id="GO:0005886">
    <property type="term" value="C:plasma membrane"/>
    <property type="evidence" value="ECO:0007669"/>
    <property type="project" value="UniProtKB-SubCell"/>
</dbReference>
<evidence type="ECO:0000256" key="8">
    <source>
        <dbReference type="SAM" id="MobiDB-lite"/>
    </source>
</evidence>
<evidence type="ECO:0000313" key="10">
    <source>
        <dbReference type="EMBL" id="MBA9007948.1"/>
    </source>
</evidence>
<feature type="transmembrane region" description="Helical" evidence="9">
    <location>
        <begin position="109"/>
        <end position="129"/>
    </location>
</feature>
<evidence type="ECO:0000256" key="4">
    <source>
        <dbReference type="ARBA" id="ARBA00022679"/>
    </source>
</evidence>
<comment type="subcellular location">
    <subcellularLocation>
        <location evidence="1">Cell membrane</location>
        <topology evidence="1">Multi-pass membrane protein</topology>
    </subcellularLocation>
</comment>
<sequence length="507" mass="55269">MKAAVRLVLAHGPFALVVVAAVAVRRLAMLGYPSVLWFVGDSYTYLQGALELEPSDLRPSGYSIFLWLLGPAHSFTVVLAVQHAVGVAIGVLVYAVVWRAARAAWPDRIWLPGLVATPFAAPVLLDGYLLQLGHLLMADLLFTFWVTAAVTVVLWRRRMTWWTGALAGLLVAFGALTRSVGLPLLVVVLVGMAARRAGWRAMAAAVAACALPVLGYMAWFESVHGRFAMTKTDQIFLYGRTVDFADCSRIRPRPEVAVMCRDHLEPHPQIAPAFGALWGEDSPFRRMPDGIRSPQANELAGEFAWAAIREQPGDYVRVVVRDTFRAFEWERRPYPTPWTARGYEFREGASLRESYAELAYPYGGDTAVARVVEPYGGWVRAYQDVVYLRGPMLGGLLLVGLAGMVVRIRRLGGPVLLPWSVGLALLVVPAATADFDPRYVLPALPFAAMAAGLALVPAARRPEPATPAETAETAAPKPDPEPDPDERSAETVRRPHGSGDRSTAEIA</sequence>
<evidence type="ECO:0000313" key="11">
    <source>
        <dbReference type="Proteomes" id="UP000539313"/>
    </source>
</evidence>
<evidence type="ECO:0000256" key="3">
    <source>
        <dbReference type="ARBA" id="ARBA00022676"/>
    </source>
</evidence>
<evidence type="ECO:0000256" key="1">
    <source>
        <dbReference type="ARBA" id="ARBA00004651"/>
    </source>
</evidence>
<evidence type="ECO:0008006" key="12">
    <source>
        <dbReference type="Google" id="ProtNLM"/>
    </source>
</evidence>
<dbReference type="GO" id="GO:0016763">
    <property type="term" value="F:pentosyltransferase activity"/>
    <property type="evidence" value="ECO:0007669"/>
    <property type="project" value="TreeGrafter"/>
</dbReference>
<dbReference type="GO" id="GO:0009103">
    <property type="term" value="P:lipopolysaccharide biosynthetic process"/>
    <property type="evidence" value="ECO:0007669"/>
    <property type="project" value="UniProtKB-ARBA"/>
</dbReference>
<feature type="transmembrane region" description="Helical" evidence="9">
    <location>
        <begin position="64"/>
        <end position="97"/>
    </location>
</feature>
<dbReference type="PANTHER" id="PTHR33908:SF11">
    <property type="entry name" value="MEMBRANE PROTEIN"/>
    <property type="match status" value="1"/>
</dbReference>
<protein>
    <recommendedName>
        <fullName evidence="12">Glycosyltransferase RgtA/B/C/D-like domain-containing protein</fullName>
    </recommendedName>
</protein>
<dbReference type="Proteomes" id="UP000539313">
    <property type="component" value="Unassembled WGS sequence"/>
</dbReference>
<dbReference type="PANTHER" id="PTHR33908">
    <property type="entry name" value="MANNOSYLTRANSFERASE YKCB-RELATED"/>
    <property type="match status" value="1"/>
</dbReference>